<gene>
    <name evidence="10" type="primary">101887540</name>
</gene>
<dbReference type="eggNOG" id="ENOG502SD3P">
    <property type="taxonomic scope" value="Eukaryota"/>
</dbReference>
<evidence type="ECO:0000256" key="3">
    <source>
        <dbReference type="ARBA" id="ARBA00022529"/>
    </source>
</evidence>
<evidence type="ECO:0000256" key="7">
    <source>
        <dbReference type="ARBA" id="ARBA00023022"/>
    </source>
</evidence>
<accession>A0A1I8NA74</accession>
<dbReference type="GO" id="GO:0006959">
    <property type="term" value="P:humoral immune response"/>
    <property type="evidence" value="ECO:0007669"/>
    <property type="project" value="TreeGrafter"/>
</dbReference>
<reference evidence="10" key="1">
    <citation type="submission" date="2020-05" db="UniProtKB">
        <authorList>
            <consortium name="EnsemblMetazoa"/>
        </authorList>
    </citation>
    <scope>IDENTIFICATION</scope>
    <source>
        <strain evidence="10">Aabys</strain>
    </source>
</reference>
<dbReference type="CDD" id="cd21806">
    <property type="entry name" value="DEFL_defensin-like"/>
    <property type="match status" value="1"/>
</dbReference>
<dbReference type="OrthoDB" id="10038290at2759"/>
<evidence type="ECO:0000256" key="4">
    <source>
        <dbReference type="ARBA" id="ARBA00022588"/>
    </source>
</evidence>
<keyword evidence="2" id="KW-0964">Secreted</keyword>
<protein>
    <recommendedName>
        <fullName evidence="9">Invertebrate defensins family profile domain-containing protein</fullName>
    </recommendedName>
</protein>
<dbReference type="Pfam" id="PF01097">
    <property type="entry name" value="Defensin_2"/>
    <property type="match status" value="1"/>
</dbReference>
<proteinExistence type="predicted"/>
<dbReference type="AlphaFoldDB" id="A0A1I8NA74"/>
<dbReference type="PANTHER" id="PTHR13645">
    <property type="entry name" value="DEFENSIN"/>
    <property type="match status" value="1"/>
</dbReference>
<keyword evidence="7" id="KW-0044">Antibiotic</keyword>
<dbReference type="Gene3D" id="3.30.30.10">
    <property type="entry name" value="Knottin, scorpion toxin-like"/>
    <property type="match status" value="1"/>
</dbReference>
<keyword evidence="5" id="KW-0391">Immunity</keyword>
<keyword evidence="6" id="KW-0211">Defensin</keyword>
<keyword evidence="3" id="KW-0929">Antimicrobial</keyword>
<evidence type="ECO:0000313" key="10">
    <source>
        <dbReference type="EnsemblMetazoa" id="MDOA013157-PA"/>
    </source>
</evidence>
<evidence type="ECO:0000256" key="5">
    <source>
        <dbReference type="ARBA" id="ARBA00022859"/>
    </source>
</evidence>
<keyword evidence="8" id="KW-1015">Disulfide bond</keyword>
<dbReference type="GO" id="GO:0045087">
    <property type="term" value="P:innate immune response"/>
    <property type="evidence" value="ECO:0007669"/>
    <property type="project" value="UniProtKB-KW"/>
</dbReference>
<evidence type="ECO:0000256" key="6">
    <source>
        <dbReference type="ARBA" id="ARBA00022940"/>
    </source>
</evidence>
<evidence type="ECO:0000256" key="2">
    <source>
        <dbReference type="ARBA" id="ARBA00022525"/>
    </source>
</evidence>
<dbReference type="PROSITE" id="PS51378">
    <property type="entry name" value="INVERT_DEFENSINS"/>
    <property type="match status" value="1"/>
</dbReference>
<dbReference type="GO" id="GO:0005615">
    <property type="term" value="C:extracellular space"/>
    <property type="evidence" value="ECO:0007669"/>
    <property type="project" value="TreeGrafter"/>
</dbReference>
<comment type="subcellular location">
    <subcellularLocation>
        <location evidence="1">Secreted</location>
    </subcellularLocation>
</comment>
<dbReference type="InterPro" id="IPR017982">
    <property type="entry name" value="Defensin_insect"/>
</dbReference>
<dbReference type="PANTHER" id="PTHR13645:SF0">
    <property type="entry name" value="DEFENSIN"/>
    <property type="match status" value="1"/>
</dbReference>
<dbReference type="PRINTS" id="PR00271">
    <property type="entry name" value="DEFENSIN"/>
</dbReference>
<dbReference type="GO" id="GO:0050830">
    <property type="term" value="P:defense response to Gram-positive bacterium"/>
    <property type="evidence" value="ECO:0007669"/>
    <property type="project" value="UniProtKB-ARBA"/>
</dbReference>
<dbReference type="EnsemblMetazoa" id="MDOA013157-RA">
    <property type="protein sequence ID" value="MDOA013157-PA"/>
    <property type="gene ID" value="MDOA013157"/>
</dbReference>
<dbReference type="SUPFAM" id="SSF57095">
    <property type="entry name" value="Scorpion toxin-like"/>
    <property type="match status" value="1"/>
</dbReference>
<name>A0A1I8NA74_MUSDO</name>
<dbReference type="InterPro" id="IPR001542">
    <property type="entry name" value="Defensin_invertebrate/fungal"/>
</dbReference>
<evidence type="ECO:0000256" key="1">
    <source>
        <dbReference type="ARBA" id="ARBA00004613"/>
    </source>
</evidence>
<dbReference type="FunFam" id="3.30.30.10:FF:000005">
    <property type="entry name" value="Defensin"/>
    <property type="match status" value="1"/>
</dbReference>
<dbReference type="VEuPathDB" id="VectorBase:MDOMA2_015898"/>
<dbReference type="STRING" id="7370.A0A1I8NA74"/>
<evidence type="ECO:0000256" key="8">
    <source>
        <dbReference type="ARBA" id="ARBA00023157"/>
    </source>
</evidence>
<sequence length="124" mass="13537">MELVSKLSKPSISQDKRKRLNLKTKKKNKNLTKMKFFAVFAVIFVAVCCLAAQAKASPAEERNFVHGADALKQLEPELHGRYKRATCDLLSGTGVGHSACAAHCLLRGNRGGYCNGKAVCVCRN</sequence>
<feature type="domain" description="Invertebrate defensins family profile" evidence="9">
    <location>
        <begin position="84"/>
        <end position="124"/>
    </location>
</feature>
<evidence type="ECO:0000259" key="9">
    <source>
        <dbReference type="PROSITE" id="PS51378"/>
    </source>
</evidence>
<dbReference type="InterPro" id="IPR036574">
    <property type="entry name" value="Scorpion_toxin-like_sf"/>
</dbReference>
<keyword evidence="4" id="KW-0399">Innate immunity</keyword>
<organism evidence="10">
    <name type="scientific">Musca domestica</name>
    <name type="common">House fly</name>
    <dbReference type="NCBI Taxonomy" id="7370"/>
    <lineage>
        <taxon>Eukaryota</taxon>
        <taxon>Metazoa</taxon>
        <taxon>Ecdysozoa</taxon>
        <taxon>Arthropoda</taxon>
        <taxon>Hexapoda</taxon>
        <taxon>Insecta</taxon>
        <taxon>Pterygota</taxon>
        <taxon>Neoptera</taxon>
        <taxon>Endopterygota</taxon>
        <taxon>Diptera</taxon>
        <taxon>Brachycera</taxon>
        <taxon>Muscomorpha</taxon>
        <taxon>Muscoidea</taxon>
        <taxon>Muscidae</taxon>
        <taxon>Musca</taxon>
    </lineage>
</organism>
<dbReference type="VEuPathDB" id="VectorBase:MDOA013157"/>